<sequence length="714" mass="77767">MRQDALGADEAGTIAEAAVRMRNAVSGADVFAALYWACGGDECARLDGYAVAMNGRNVHHIAGFGPASPPCFDQVVAWLLTDGAPTWPTDPNGMIAERLIAGGRVIGAVVIAIPGLDGTMRQRCARLIRLAAANIADLHQRRLSQMVLEALEQSEEAISFYDEADGIIFSNDAYHRVFPHLPDRRGVLGMSHLDLYRLDLAAGVIDDPLARSDPDAYLADRERRSRDLVARQREIQTVGGRSYIYTRSRSKTGATMSRRIDVTEQAATEARLRERERELHALAFLDPLTGLYNRAYLRERLAGIEARAASGGQADVAVFLVDIDGFKILNDTYGHDRGDQVLRNIADRLSHGLPDAQDVVRLGVDEFLVLFERAIDDEAATDIARQIAALISEPMMRDELAIRVGASIGVARSAPGGDLGTLLGDADLAMAEAKRTKGGGVALFEPGLRAAFVERARLVEDVRTALKRGEFEVHYQPQFETRSRRLVGFEALARWRHPDHGMISPAVFIPIMEEYGLIETLGAWVLETACAEANTWPDGLKIAVNVSPLQVRSPRFTLTLADALMRSGLPPQRLELEITESVFLNDADGARARLEQWKALGVRIALDDFGCGYSSLGYLSALPIDKLKIDRAFLAGFDLEDPTATAGIILRTIVYLGRSLGMTVTAEGVERPDQLDYLARLACSEVQGFLLGHPAPAGEVQALIRRAGVAVTAA</sequence>
<name>A0AAU7XIR2_9HYPH</name>
<dbReference type="PANTHER" id="PTHR44757:SF2">
    <property type="entry name" value="BIOFILM ARCHITECTURE MAINTENANCE PROTEIN MBAA"/>
    <property type="match status" value="1"/>
</dbReference>
<dbReference type="CDD" id="cd01949">
    <property type="entry name" value="GGDEF"/>
    <property type="match status" value="1"/>
</dbReference>
<dbReference type="SUPFAM" id="SSF141868">
    <property type="entry name" value="EAL domain-like"/>
    <property type="match status" value="1"/>
</dbReference>
<dbReference type="InterPro" id="IPR035919">
    <property type="entry name" value="EAL_sf"/>
</dbReference>
<dbReference type="InterPro" id="IPR029787">
    <property type="entry name" value="Nucleotide_cyclase"/>
</dbReference>
<dbReference type="EC" id="3.1.4.52" evidence="3"/>
<evidence type="ECO:0000313" key="3">
    <source>
        <dbReference type="EMBL" id="XBY46639.1"/>
    </source>
</evidence>
<dbReference type="InterPro" id="IPR052155">
    <property type="entry name" value="Biofilm_reg_signaling"/>
</dbReference>
<dbReference type="Pfam" id="PF00563">
    <property type="entry name" value="EAL"/>
    <property type="match status" value="1"/>
</dbReference>
<feature type="domain" description="EAL" evidence="1">
    <location>
        <begin position="455"/>
        <end position="708"/>
    </location>
</feature>
<dbReference type="Pfam" id="PF00990">
    <property type="entry name" value="GGDEF"/>
    <property type="match status" value="1"/>
</dbReference>
<dbReference type="GO" id="GO:0052621">
    <property type="term" value="F:diguanylate cyclase activity"/>
    <property type="evidence" value="ECO:0007669"/>
    <property type="project" value="UniProtKB-EC"/>
</dbReference>
<dbReference type="SUPFAM" id="SSF55073">
    <property type="entry name" value="Nucleotide cyclase"/>
    <property type="match status" value="1"/>
</dbReference>
<dbReference type="SMART" id="SM00267">
    <property type="entry name" value="GGDEF"/>
    <property type="match status" value="1"/>
</dbReference>
<protein>
    <submittedName>
        <fullName evidence="3">Bifunctional diguanylate cyclase/phosphodiesterase</fullName>
        <ecNumber evidence="3">2.7.7.65</ecNumber>
        <ecNumber evidence="3">3.1.4.52</ecNumber>
    </submittedName>
</protein>
<dbReference type="PANTHER" id="PTHR44757">
    <property type="entry name" value="DIGUANYLATE CYCLASE DGCP"/>
    <property type="match status" value="1"/>
</dbReference>
<dbReference type="NCBIfam" id="TIGR00254">
    <property type="entry name" value="GGDEF"/>
    <property type="match status" value="1"/>
</dbReference>
<dbReference type="GO" id="GO:0071111">
    <property type="term" value="F:cyclic-guanylate-specific phosphodiesterase activity"/>
    <property type="evidence" value="ECO:0007669"/>
    <property type="project" value="UniProtKB-EC"/>
</dbReference>
<dbReference type="PROSITE" id="PS50887">
    <property type="entry name" value="GGDEF"/>
    <property type="match status" value="1"/>
</dbReference>
<feature type="domain" description="GGDEF" evidence="2">
    <location>
        <begin position="314"/>
        <end position="446"/>
    </location>
</feature>
<proteinExistence type="predicted"/>
<dbReference type="InterPro" id="IPR000160">
    <property type="entry name" value="GGDEF_dom"/>
</dbReference>
<dbReference type="CDD" id="cd01948">
    <property type="entry name" value="EAL"/>
    <property type="match status" value="1"/>
</dbReference>
<dbReference type="KEGG" id="mflg:ABS361_10730"/>
<dbReference type="EC" id="2.7.7.65" evidence="3"/>
<evidence type="ECO:0000259" key="2">
    <source>
        <dbReference type="PROSITE" id="PS50887"/>
    </source>
</evidence>
<organism evidence="3">
    <name type="scientific">Methyloraptor flagellatus</name>
    <dbReference type="NCBI Taxonomy" id="3162530"/>
    <lineage>
        <taxon>Bacteria</taxon>
        <taxon>Pseudomonadati</taxon>
        <taxon>Pseudomonadota</taxon>
        <taxon>Alphaproteobacteria</taxon>
        <taxon>Hyphomicrobiales</taxon>
        <taxon>Ancalomicrobiaceae</taxon>
        <taxon>Methyloraptor</taxon>
    </lineage>
</organism>
<dbReference type="RefSeq" id="WP_407051732.1">
    <property type="nucleotide sequence ID" value="NZ_CP158568.1"/>
</dbReference>
<reference evidence="3" key="1">
    <citation type="submission" date="2024-06" db="EMBL/GenBank/DDBJ databases">
        <title>Methylostella associata gen. nov., sp. nov., a novel Ancalomicrobiaceae-affiliated facultatively methylotrophic bacteria that feed on methanotrophs of the genus Methylococcus.</title>
        <authorList>
            <person name="Saltykova V."/>
            <person name="Danilova O.V."/>
            <person name="Oshkin I.Y."/>
            <person name="Belova S.E."/>
            <person name="Pimenov N.V."/>
            <person name="Dedysh S.N."/>
        </authorList>
    </citation>
    <scope>NUCLEOTIDE SEQUENCE</scope>
    <source>
        <strain evidence="3">S20</strain>
    </source>
</reference>
<gene>
    <name evidence="3" type="ORF">ABS361_10730</name>
</gene>
<dbReference type="PROSITE" id="PS50883">
    <property type="entry name" value="EAL"/>
    <property type="match status" value="1"/>
</dbReference>
<dbReference type="InterPro" id="IPR001633">
    <property type="entry name" value="EAL_dom"/>
</dbReference>
<accession>A0AAU7XIR2</accession>
<dbReference type="Gene3D" id="3.30.70.270">
    <property type="match status" value="1"/>
</dbReference>
<keyword evidence="3" id="KW-0378">Hydrolase</keyword>
<dbReference type="Gene3D" id="3.20.20.450">
    <property type="entry name" value="EAL domain"/>
    <property type="match status" value="1"/>
</dbReference>
<evidence type="ECO:0000259" key="1">
    <source>
        <dbReference type="PROSITE" id="PS50883"/>
    </source>
</evidence>
<dbReference type="AlphaFoldDB" id="A0AAU7XIR2"/>
<keyword evidence="3" id="KW-0808">Transferase</keyword>
<dbReference type="SMART" id="SM00052">
    <property type="entry name" value="EAL"/>
    <property type="match status" value="1"/>
</dbReference>
<dbReference type="EMBL" id="CP158568">
    <property type="protein sequence ID" value="XBY46639.1"/>
    <property type="molecule type" value="Genomic_DNA"/>
</dbReference>
<keyword evidence="3" id="KW-0548">Nucleotidyltransferase</keyword>
<dbReference type="InterPro" id="IPR043128">
    <property type="entry name" value="Rev_trsase/Diguanyl_cyclase"/>
</dbReference>